<dbReference type="OrthoDB" id="190201at2759"/>
<organism evidence="1 2">
    <name type="scientific">Armillaria gallica</name>
    <name type="common">Bulbous honey fungus</name>
    <name type="synonym">Armillaria bulbosa</name>
    <dbReference type="NCBI Taxonomy" id="47427"/>
    <lineage>
        <taxon>Eukaryota</taxon>
        <taxon>Fungi</taxon>
        <taxon>Dikarya</taxon>
        <taxon>Basidiomycota</taxon>
        <taxon>Agaricomycotina</taxon>
        <taxon>Agaricomycetes</taxon>
        <taxon>Agaricomycetidae</taxon>
        <taxon>Agaricales</taxon>
        <taxon>Marasmiineae</taxon>
        <taxon>Physalacriaceae</taxon>
        <taxon>Armillaria</taxon>
    </lineage>
</organism>
<keyword evidence="2" id="KW-1185">Reference proteome</keyword>
<dbReference type="SUPFAM" id="SSF53474">
    <property type="entry name" value="alpha/beta-Hydrolases"/>
    <property type="match status" value="1"/>
</dbReference>
<evidence type="ECO:0000313" key="2">
    <source>
        <dbReference type="Proteomes" id="UP000217790"/>
    </source>
</evidence>
<evidence type="ECO:0008006" key="3">
    <source>
        <dbReference type="Google" id="ProtNLM"/>
    </source>
</evidence>
<accession>A0A2H3CRM5</accession>
<dbReference type="Proteomes" id="UP000217790">
    <property type="component" value="Unassembled WGS sequence"/>
</dbReference>
<proteinExistence type="predicted"/>
<name>A0A2H3CRM5_ARMGA</name>
<evidence type="ECO:0000313" key="1">
    <source>
        <dbReference type="EMBL" id="PBK84054.1"/>
    </source>
</evidence>
<sequence>MDTQMILFYYIILGFVNFRCPTNDVRGFLKKFSPYLLDKDRVPAHRVAWRTEQTAPEVQHFDVHHSVPSVEKVSARRSVGPIDQFTSMTEGSIHFNYQGEEYQTWYKVVGNRTRTPLIVAHGGPVAYYNRIGNSRSTHLPSKPPSFWTIDLFITELVNLLEHFHFQEGFDFLGHTRSRVRRMWNASTGELSEAFPDDVQKGLVVGVADMGRRSGCSTRSTDVSSTRGRKSWCTRWTSPSDISVAVGMYVHMRAAYMECLDRVRVLDIAQDFVVEPLFRGIRRVDGEIKSYTHVGGAGEVYGSA</sequence>
<dbReference type="InParanoid" id="A0A2H3CRM5"/>
<dbReference type="Gene3D" id="3.40.50.1820">
    <property type="entry name" value="alpha/beta hydrolase"/>
    <property type="match status" value="1"/>
</dbReference>
<dbReference type="InterPro" id="IPR029058">
    <property type="entry name" value="AB_hydrolase_fold"/>
</dbReference>
<dbReference type="EMBL" id="KZ293701">
    <property type="protein sequence ID" value="PBK84054.1"/>
    <property type="molecule type" value="Genomic_DNA"/>
</dbReference>
<gene>
    <name evidence="1" type="ORF">ARMGADRAFT_1088764</name>
</gene>
<dbReference type="STRING" id="47427.A0A2H3CRM5"/>
<reference evidence="2" key="1">
    <citation type="journal article" date="2017" name="Nat. Ecol. Evol.">
        <title>Genome expansion and lineage-specific genetic innovations in the forest pathogenic fungi Armillaria.</title>
        <authorList>
            <person name="Sipos G."/>
            <person name="Prasanna A.N."/>
            <person name="Walter M.C."/>
            <person name="O'Connor E."/>
            <person name="Balint B."/>
            <person name="Krizsan K."/>
            <person name="Kiss B."/>
            <person name="Hess J."/>
            <person name="Varga T."/>
            <person name="Slot J."/>
            <person name="Riley R."/>
            <person name="Boka B."/>
            <person name="Rigling D."/>
            <person name="Barry K."/>
            <person name="Lee J."/>
            <person name="Mihaltcheva S."/>
            <person name="LaButti K."/>
            <person name="Lipzen A."/>
            <person name="Waldron R."/>
            <person name="Moloney N.M."/>
            <person name="Sperisen C."/>
            <person name="Kredics L."/>
            <person name="Vagvoelgyi C."/>
            <person name="Patrignani A."/>
            <person name="Fitzpatrick D."/>
            <person name="Nagy I."/>
            <person name="Doyle S."/>
            <person name="Anderson J.B."/>
            <person name="Grigoriev I.V."/>
            <person name="Gueldener U."/>
            <person name="Muensterkoetter M."/>
            <person name="Nagy L.G."/>
        </authorList>
    </citation>
    <scope>NUCLEOTIDE SEQUENCE [LARGE SCALE GENOMIC DNA]</scope>
    <source>
        <strain evidence="2">Ar21-2</strain>
    </source>
</reference>
<protein>
    <recommendedName>
        <fullName evidence="3">Alpha/beta-hydrolase</fullName>
    </recommendedName>
</protein>
<dbReference type="AlphaFoldDB" id="A0A2H3CRM5"/>